<dbReference type="GO" id="GO:0042834">
    <property type="term" value="F:peptidoglycan binding"/>
    <property type="evidence" value="ECO:0007669"/>
    <property type="project" value="InterPro"/>
</dbReference>
<feature type="chain" id="PRO_5027046304" evidence="1">
    <location>
        <begin position="30"/>
        <end position="481"/>
    </location>
</feature>
<dbReference type="PROSITE" id="PS51724">
    <property type="entry name" value="SPOR"/>
    <property type="match status" value="1"/>
</dbReference>
<dbReference type="InterPro" id="IPR007730">
    <property type="entry name" value="SPOR-like_dom"/>
</dbReference>
<keyword evidence="1" id="KW-0732">Signal</keyword>
<reference evidence="3 4" key="1">
    <citation type="submission" date="2020-01" db="EMBL/GenBank/DDBJ databases">
        <title>Sphingomonas sp. strain CSW-10.</title>
        <authorList>
            <person name="Chen W.-M."/>
        </authorList>
    </citation>
    <scope>NUCLEOTIDE SEQUENCE [LARGE SCALE GENOMIC DNA]</scope>
    <source>
        <strain evidence="3 4">CSW-10</strain>
    </source>
</reference>
<dbReference type="Gene3D" id="3.30.70.1070">
    <property type="entry name" value="Sporulation related repeat"/>
    <property type="match status" value="1"/>
</dbReference>
<dbReference type="Pfam" id="PF14559">
    <property type="entry name" value="TPR_19"/>
    <property type="match status" value="1"/>
</dbReference>
<accession>A0A6M4AVT5</accession>
<name>A0A6M4AVT5_9SPHN</name>
<dbReference type="Pfam" id="PF05036">
    <property type="entry name" value="SPOR"/>
    <property type="match status" value="1"/>
</dbReference>
<evidence type="ECO:0000259" key="2">
    <source>
        <dbReference type="PROSITE" id="PS51724"/>
    </source>
</evidence>
<dbReference type="SUPFAM" id="SSF110997">
    <property type="entry name" value="Sporulation related repeat"/>
    <property type="match status" value="1"/>
</dbReference>
<keyword evidence="4" id="KW-1185">Reference proteome</keyword>
<evidence type="ECO:0000313" key="3">
    <source>
        <dbReference type="EMBL" id="QJQ33184.1"/>
    </source>
</evidence>
<evidence type="ECO:0000256" key="1">
    <source>
        <dbReference type="SAM" id="SignalP"/>
    </source>
</evidence>
<protein>
    <submittedName>
        <fullName evidence="3">Tetratricopeptide repeat protein</fullName>
    </submittedName>
</protein>
<dbReference type="InterPro" id="IPR036680">
    <property type="entry name" value="SPOR-like_sf"/>
</dbReference>
<sequence length="481" mass="49263">MTRTAFLKLAATGVVAAIGLGAPSAVVMANGGEAPRANPERAARTADRAESALERGRIERAVTLAESAVLLSPNDPAHRSLLGQAYLASGRFQSAAESFDAASQLGAVDSRSIIGHALAMIATDRSAEAVALLDSNAQSLPASDYGLALAMAGQAERGALVLTDVVRAGRSSARDRQNLALAYALSSRWLEARLIAAQDLVPDQVQARMTQWTQLAQADSPAVRVASLIGARPVNDGGMPQQLALRPAAPIAPMLAASDDPAPLALYAPPARGETEELVSAALESGPFTGEVEPAPVAIAQADVPASVAAAPAPVVESNGIVFVSNPVIQPLRSMVAMVAPLANEAPAARPAPAPAARPARTAAAPAVAPAAAPTGPVRTTGWSVQLGAFERLAVAQERWQGLSRRHAAHLAAYDGVSTSATVNGRTVYRLSATGFATRAAAASTCAALVRAGGDCFVRQLPAGENVRWASRQTATRVASR</sequence>
<gene>
    <name evidence="3" type="ORF">GV829_12665</name>
</gene>
<feature type="domain" description="SPOR" evidence="2">
    <location>
        <begin position="377"/>
        <end position="461"/>
    </location>
</feature>
<dbReference type="SUPFAM" id="SSF48452">
    <property type="entry name" value="TPR-like"/>
    <property type="match status" value="1"/>
</dbReference>
<evidence type="ECO:0000313" key="4">
    <source>
        <dbReference type="Proteomes" id="UP000503018"/>
    </source>
</evidence>
<feature type="signal peptide" evidence="1">
    <location>
        <begin position="1"/>
        <end position="29"/>
    </location>
</feature>
<dbReference type="EMBL" id="CP053015">
    <property type="protein sequence ID" value="QJQ33184.1"/>
    <property type="molecule type" value="Genomic_DNA"/>
</dbReference>
<dbReference type="KEGG" id="slan:GV829_12665"/>
<dbReference type="InterPro" id="IPR011990">
    <property type="entry name" value="TPR-like_helical_dom_sf"/>
</dbReference>
<organism evidence="3 4">
    <name type="scientific">Sphingomonas lacunae</name>
    <dbReference type="NCBI Taxonomy" id="2698828"/>
    <lineage>
        <taxon>Bacteria</taxon>
        <taxon>Pseudomonadati</taxon>
        <taxon>Pseudomonadota</taxon>
        <taxon>Alphaproteobacteria</taxon>
        <taxon>Sphingomonadales</taxon>
        <taxon>Sphingomonadaceae</taxon>
        <taxon>Sphingomonas</taxon>
    </lineage>
</organism>
<dbReference type="Proteomes" id="UP000503018">
    <property type="component" value="Chromosome"/>
</dbReference>
<dbReference type="AlphaFoldDB" id="A0A6M4AVT5"/>
<dbReference type="RefSeq" id="WP_169947184.1">
    <property type="nucleotide sequence ID" value="NZ_CP053015.1"/>
</dbReference>
<proteinExistence type="predicted"/>
<dbReference type="Gene3D" id="1.25.40.10">
    <property type="entry name" value="Tetratricopeptide repeat domain"/>
    <property type="match status" value="1"/>
</dbReference>